<reference evidence="6 7" key="1">
    <citation type="submission" date="2024-09" db="EMBL/GenBank/DDBJ databases">
        <authorList>
            <person name="Sun Q."/>
            <person name="Mori K."/>
        </authorList>
    </citation>
    <scope>NUCLEOTIDE SEQUENCE [LARGE SCALE GENOMIC DNA]</scope>
    <source>
        <strain evidence="6 7">TBRC 7907</strain>
    </source>
</reference>
<dbReference type="RefSeq" id="WP_377850491.1">
    <property type="nucleotide sequence ID" value="NZ_JBHLZU010000004.1"/>
</dbReference>
<feature type="domain" description="Glycosyl transferase family 1" evidence="4">
    <location>
        <begin position="204"/>
        <end position="367"/>
    </location>
</feature>
<dbReference type="GO" id="GO:0016757">
    <property type="term" value="F:glycosyltransferase activity"/>
    <property type="evidence" value="ECO:0007669"/>
    <property type="project" value="UniProtKB-KW"/>
</dbReference>
<evidence type="ECO:0000256" key="2">
    <source>
        <dbReference type="ARBA" id="ARBA00022679"/>
    </source>
</evidence>
<name>A0ABV5ZQX6_9PSEU</name>
<sequence length="396" mass="41642">MRIAMVSLDDGPAGHEGPDRPAALSPAGPHVAALATAMAEAGHAVTVYVRATAPGLDPRATAGPGLEVVRLPAGPPRELASNDLLEHLGEFGGHLAAHWTRHRPDVVHAHYWSAGVASVLAAREAKVPVVQTFQALGAIGGRRGVPAQRPKLERLVGREAVRVAATSSTEADELIRRGVSRAMISVVPCGVDPERFTPQGPAAERGTRYRLVSVGDLVPHKGFDTTVRALRALPETELVIAGGPAPAELPHDPEARRLFALARREGVTDRVHLLGRVADAELPALLRSADALVCCPSAEPLGLVVLEAMACEVAVVASEVGGLVDMVIDGVTGRLVPPRDPDSLARALAPLLADPVTAQSYGAAGRDRVRARYSWDRVAEDTVRVYRQAVGEFAAL</sequence>
<accession>A0ABV5ZQX6</accession>
<evidence type="ECO:0000256" key="3">
    <source>
        <dbReference type="SAM" id="MobiDB-lite"/>
    </source>
</evidence>
<evidence type="ECO:0000313" key="6">
    <source>
        <dbReference type="EMBL" id="MFB9903276.1"/>
    </source>
</evidence>
<dbReference type="InterPro" id="IPR028098">
    <property type="entry name" value="Glyco_trans_4-like_N"/>
</dbReference>
<dbReference type="InterPro" id="IPR001296">
    <property type="entry name" value="Glyco_trans_1"/>
</dbReference>
<dbReference type="EMBL" id="JBHLZU010000004">
    <property type="protein sequence ID" value="MFB9903276.1"/>
    <property type="molecule type" value="Genomic_DNA"/>
</dbReference>
<evidence type="ECO:0000259" key="4">
    <source>
        <dbReference type="Pfam" id="PF00534"/>
    </source>
</evidence>
<feature type="region of interest" description="Disordered" evidence="3">
    <location>
        <begin position="1"/>
        <end position="26"/>
    </location>
</feature>
<keyword evidence="7" id="KW-1185">Reference proteome</keyword>
<organism evidence="6 7">
    <name type="scientific">Allokutzneria oryzae</name>
    <dbReference type="NCBI Taxonomy" id="1378989"/>
    <lineage>
        <taxon>Bacteria</taxon>
        <taxon>Bacillati</taxon>
        <taxon>Actinomycetota</taxon>
        <taxon>Actinomycetes</taxon>
        <taxon>Pseudonocardiales</taxon>
        <taxon>Pseudonocardiaceae</taxon>
        <taxon>Allokutzneria</taxon>
    </lineage>
</organism>
<gene>
    <name evidence="6" type="ORF">ACFFQA_04930</name>
</gene>
<keyword evidence="2 6" id="KW-0808">Transferase</keyword>
<evidence type="ECO:0000313" key="7">
    <source>
        <dbReference type="Proteomes" id="UP001589693"/>
    </source>
</evidence>
<evidence type="ECO:0000256" key="1">
    <source>
        <dbReference type="ARBA" id="ARBA00022676"/>
    </source>
</evidence>
<dbReference type="Pfam" id="PF13579">
    <property type="entry name" value="Glyco_trans_4_4"/>
    <property type="match status" value="1"/>
</dbReference>
<dbReference type="Proteomes" id="UP001589693">
    <property type="component" value="Unassembled WGS sequence"/>
</dbReference>
<dbReference type="EC" id="2.4.-.-" evidence="6"/>
<comment type="caution">
    <text evidence="6">The sequence shown here is derived from an EMBL/GenBank/DDBJ whole genome shotgun (WGS) entry which is preliminary data.</text>
</comment>
<dbReference type="PANTHER" id="PTHR12526">
    <property type="entry name" value="GLYCOSYLTRANSFERASE"/>
    <property type="match status" value="1"/>
</dbReference>
<proteinExistence type="predicted"/>
<feature type="domain" description="Glycosyltransferase subfamily 4-like N-terminal" evidence="5">
    <location>
        <begin position="28"/>
        <end position="190"/>
    </location>
</feature>
<dbReference type="SUPFAM" id="SSF53756">
    <property type="entry name" value="UDP-Glycosyltransferase/glycogen phosphorylase"/>
    <property type="match status" value="1"/>
</dbReference>
<dbReference type="PANTHER" id="PTHR12526:SF635">
    <property type="entry name" value="GLYCOSYL TRANSFERASE GROUP 1"/>
    <property type="match status" value="1"/>
</dbReference>
<protein>
    <submittedName>
        <fullName evidence="6">Glycosyltransferase</fullName>
        <ecNumber evidence="6">2.4.-.-</ecNumber>
    </submittedName>
</protein>
<keyword evidence="1 6" id="KW-0328">Glycosyltransferase</keyword>
<dbReference type="Gene3D" id="3.40.50.2000">
    <property type="entry name" value="Glycogen Phosphorylase B"/>
    <property type="match status" value="2"/>
</dbReference>
<dbReference type="Pfam" id="PF00534">
    <property type="entry name" value="Glycos_transf_1"/>
    <property type="match status" value="1"/>
</dbReference>
<evidence type="ECO:0000259" key="5">
    <source>
        <dbReference type="Pfam" id="PF13579"/>
    </source>
</evidence>